<dbReference type="EMBL" id="CP089984">
    <property type="protein sequence ID" value="WXB17068.1"/>
    <property type="molecule type" value="Genomic_DNA"/>
</dbReference>
<proteinExistence type="predicted"/>
<protein>
    <submittedName>
        <fullName evidence="2">Uncharacterized protein</fullName>
    </submittedName>
</protein>
<feature type="compositionally biased region" description="Pro residues" evidence="1">
    <location>
        <begin position="69"/>
        <end position="78"/>
    </location>
</feature>
<evidence type="ECO:0000313" key="2">
    <source>
        <dbReference type="EMBL" id="WXB17068.1"/>
    </source>
</evidence>
<dbReference type="Proteomes" id="UP001370348">
    <property type="component" value="Chromosome"/>
</dbReference>
<dbReference type="RefSeq" id="WP_394826698.1">
    <property type="nucleotide sequence ID" value="NZ_CP089984.1"/>
</dbReference>
<accession>A0ABZ2M4T2</accession>
<name>A0ABZ2M4T2_9BACT</name>
<feature type="region of interest" description="Disordered" evidence="1">
    <location>
        <begin position="1"/>
        <end position="105"/>
    </location>
</feature>
<organism evidence="2 3">
    <name type="scientific">Pendulispora albinea</name>
    <dbReference type="NCBI Taxonomy" id="2741071"/>
    <lineage>
        <taxon>Bacteria</taxon>
        <taxon>Pseudomonadati</taxon>
        <taxon>Myxococcota</taxon>
        <taxon>Myxococcia</taxon>
        <taxon>Myxococcales</taxon>
        <taxon>Sorangiineae</taxon>
        <taxon>Pendulisporaceae</taxon>
        <taxon>Pendulispora</taxon>
    </lineage>
</organism>
<sequence>MLTACAGENARTNAPKGPDYRGSESIHAYVSTAEEAPASPSMAPPPAAPRLTAKAPSSDAESSSGGWQAPPPPAPAPLSPNDSPRNAPKPSAEAHTRPGLGTEWGETRSSYVRDVRFVRADRDRPFAVATMNYNDRRGVDALAAHVAGRAPIRDFVAGGGAITVSIRDENGEPLDAVKLGDRTLVIGHPGDRYSIVLMNHTDHRFEAVATVDGLDVINGRPGTLENRGYVLMPFATLTIDGFRQSHDVVAAFRFARVAESYAARTGSARNVGVIGVAFFTEAGDSFEPYTGRELYLRDTAIPFPASDPRFAQPPR</sequence>
<gene>
    <name evidence="2" type="ORF">LZC94_07280</name>
</gene>
<keyword evidence="3" id="KW-1185">Reference proteome</keyword>
<reference evidence="2 3" key="1">
    <citation type="submission" date="2021-12" db="EMBL/GenBank/DDBJ databases">
        <title>Discovery of the Pendulisporaceae a myxobacterial family with distinct sporulation behavior and unique specialized metabolism.</title>
        <authorList>
            <person name="Garcia R."/>
            <person name="Popoff A."/>
            <person name="Bader C.D."/>
            <person name="Loehr J."/>
            <person name="Walesch S."/>
            <person name="Walt C."/>
            <person name="Boldt J."/>
            <person name="Bunk B."/>
            <person name="Haeckl F.J.F.P.J."/>
            <person name="Gunesch A.P."/>
            <person name="Birkelbach J."/>
            <person name="Nuebel U."/>
            <person name="Pietschmann T."/>
            <person name="Bach T."/>
            <person name="Mueller R."/>
        </authorList>
    </citation>
    <scope>NUCLEOTIDE SEQUENCE [LARGE SCALE GENOMIC DNA]</scope>
    <source>
        <strain evidence="2 3">MSr11954</strain>
    </source>
</reference>
<evidence type="ECO:0000256" key="1">
    <source>
        <dbReference type="SAM" id="MobiDB-lite"/>
    </source>
</evidence>
<evidence type="ECO:0000313" key="3">
    <source>
        <dbReference type="Proteomes" id="UP001370348"/>
    </source>
</evidence>